<keyword evidence="5 6" id="KW-0472">Membrane</keyword>
<comment type="caution">
    <text evidence="7">The sequence shown here is derived from an EMBL/GenBank/DDBJ whole genome shotgun (WGS) entry which is preliminary data.</text>
</comment>
<organism evidence="7 8">
    <name type="scientific">Desulfoprunum benzoelyticum</name>
    <dbReference type="NCBI Taxonomy" id="1506996"/>
    <lineage>
        <taxon>Bacteria</taxon>
        <taxon>Pseudomonadati</taxon>
        <taxon>Thermodesulfobacteriota</taxon>
        <taxon>Desulfobulbia</taxon>
        <taxon>Desulfobulbales</taxon>
        <taxon>Desulfobulbaceae</taxon>
        <taxon>Desulfoprunum</taxon>
    </lineage>
</organism>
<dbReference type="InterPro" id="IPR001851">
    <property type="entry name" value="ABC_transp_permease"/>
</dbReference>
<evidence type="ECO:0000256" key="3">
    <source>
        <dbReference type="ARBA" id="ARBA00022692"/>
    </source>
</evidence>
<feature type="transmembrane region" description="Helical" evidence="6">
    <location>
        <begin position="225"/>
        <end position="244"/>
    </location>
</feature>
<evidence type="ECO:0000256" key="5">
    <source>
        <dbReference type="ARBA" id="ARBA00023136"/>
    </source>
</evidence>
<feature type="transmembrane region" description="Helical" evidence="6">
    <location>
        <begin position="173"/>
        <end position="194"/>
    </location>
</feature>
<keyword evidence="7" id="KW-0762">Sugar transport</keyword>
<feature type="transmembrane region" description="Helical" evidence="6">
    <location>
        <begin position="28"/>
        <end position="47"/>
    </location>
</feature>
<feature type="transmembrane region" description="Helical" evidence="6">
    <location>
        <begin position="306"/>
        <end position="324"/>
    </location>
</feature>
<dbReference type="GO" id="GO:0005886">
    <property type="term" value="C:plasma membrane"/>
    <property type="evidence" value="ECO:0007669"/>
    <property type="project" value="UniProtKB-SubCell"/>
</dbReference>
<keyword evidence="4 6" id="KW-1133">Transmembrane helix</keyword>
<feature type="transmembrane region" description="Helical" evidence="6">
    <location>
        <begin position="79"/>
        <end position="100"/>
    </location>
</feature>
<keyword evidence="3 6" id="KW-0812">Transmembrane</keyword>
<evidence type="ECO:0000313" key="8">
    <source>
        <dbReference type="Proteomes" id="UP000539642"/>
    </source>
</evidence>
<evidence type="ECO:0000256" key="6">
    <source>
        <dbReference type="SAM" id="Phobius"/>
    </source>
</evidence>
<dbReference type="AlphaFoldDB" id="A0A840UZQ1"/>
<evidence type="ECO:0000256" key="1">
    <source>
        <dbReference type="ARBA" id="ARBA00004651"/>
    </source>
</evidence>
<dbReference type="GO" id="GO:0022857">
    <property type="term" value="F:transmembrane transporter activity"/>
    <property type="evidence" value="ECO:0007669"/>
    <property type="project" value="InterPro"/>
</dbReference>
<keyword evidence="7" id="KW-0813">Transport</keyword>
<evidence type="ECO:0000313" key="7">
    <source>
        <dbReference type="EMBL" id="MBB5347030.1"/>
    </source>
</evidence>
<evidence type="ECO:0000256" key="2">
    <source>
        <dbReference type="ARBA" id="ARBA00022475"/>
    </source>
</evidence>
<proteinExistence type="predicted"/>
<keyword evidence="8" id="KW-1185">Reference proteome</keyword>
<dbReference type="Pfam" id="PF02653">
    <property type="entry name" value="BPD_transp_2"/>
    <property type="match status" value="1"/>
</dbReference>
<name>A0A840UZQ1_9BACT</name>
<feature type="transmembrane region" description="Helical" evidence="6">
    <location>
        <begin position="54"/>
        <end position="73"/>
    </location>
</feature>
<accession>A0A840UZQ1</accession>
<reference evidence="7 8" key="1">
    <citation type="submission" date="2020-08" db="EMBL/GenBank/DDBJ databases">
        <title>Genomic Encyclopedia of Type Strains, Phase IV (KMG-IV): sequencing the most valuable type-strain genomes for metagenomic binning, comparative biology and taxonomic classification.</title>
        <authorList>
            <person name="Goeker M."/>
        </authorList>
    </citation>
    <scope>NUCLEOTIDE SEQUENCE [LARGE SCALE GENOMIC DNA]</scope>
    <source>
        <strain evidence="7 8">DSM 28570</strain>
    </source>
</reference>
<comment type="subcellular location">
    <subcellularLocation>
        <location evidence="1">Cell membrane</location>
        <topology evidence="1">Multi-pass membrane protein</topology>
    </subcellularLocation>
</comment>
<dbReference type="Proteomes" id="UP000539642">
    <property type="component" value="Unassembled WGS sequence"/>
</dbReference>
<dbReference type="EMBL" id="JACHEO010000002">
    <property type="protein sequence ID" value="MBB5347030.1"/>
    <property type="molecule type" value="Genomic_DNA"/>
</dbReference>
<feature type="transmembrane region" description="Helical" evidence="6">
    <location>
        <begin position="250"/>
        <end position="268"/>
    </location>
</feature>
<sequence length="337" mass="36143">MVIAIFLCAMAGGALLLEIPLPWVINDALVRLAMNGVLVLSLVPMLNVGIGINFGLPVAIVAGLLGLCLTVNWRLTGSLGFTMALALSTVIAVCLGEVYGRLLNRVRGREEITATFIGFSFIPLTNFFWATAPFTNPAMLWPIGGIGMRPTIGLKSYFAKILNTWMPLEIGPLTIPCGLLLFFGLCCLLVHLFFKTTPGLAILAIGENEGYARLCGIDVDRMRRLAVILSTVIGAVGICVYAQSYGFIELYDAPMMMAFPAASAILIGGSTTGRATVAQVVAGTFLFHTMYVLSGPLANDLLVPEMAEIFRLMMTTGVILFAMLHHGGRHARPSETL</sequence>
<feature type="transmembrane region" description="Helical" evidence="6">
    <location>
        <begin position="275"/>
        <end position="294"/>
    </location>
</feature>
<keyword evidence="2" id="KW-1003">Cell membrane</keyword>
<dbReference type="PANTHER" id="PTHR32196">
    <property type="entry name" value="ABC TRANSPORTER PERMEASE PROTEIN YPHD-RELATED-RELATED"/>
    <property type="match status" value="1"/>
</dbReference>
<feature type="transmembrane region" description="Helical" evidence="6">
    <location>
        <begin position="112"/>
        <end position="132"/>
    </location>
</feature>
<dbReference type="PANTHER" id="PTHR32196:SF15">
    <property type="entry name" value="SUGAR ABC TRANSPORTER PERMEASE PROTEIN"/>
    <property type="match status" value="1"/>
</dbReference>
<evidence type="ECO:0000256" key="4">
    <source>
        <dbReference type="ARBA" id="ARBA00022989"/>
    </source>
</evidence>
<gene>
    <name evidence="7" type="ORF">HNQ81_000740</name>
</gene>
<dbReference type="RefSeq" id="WP_205240189.1">
    <property type="nucleotide sequence ID" value="NZ_JACHEO010000002.1"/>
</dbReference>
<protein>
    <submittedName>
        <fullName evidence="7">Simple sugar transport system permease protein</fullName>
    </submittedName>
</protein>